<evidence type="ECO:0000256" key="2">
    <source>
        <dbReference type="ARBA" id="ARBA00022692"/>
    </source>
</evidence>
<keyword evidence="6" id="KW-0862">Zinc</keyword>
<feature type="non-terminal residue" evidence="8">
    <location>
        <position position="1"/>
    </location>
</feature>
<feature type="transmembrane region" description="Helical" evidence="7">
    <location>
        <begin position="199"/>
        <end position="216"/>
    </location>
</feature>
<name>A0A973A9Q5_9GAMM</name>
<proteinExistence type="predicted"/>
<evidence type="ECO:0000313" key="8">
    <source>
        <dbReference type="EMBL" id="NQV64981.1"/>
    </source>
</evidence>
<comment type="subcellular location">
    <subcellularLocation>
        <location evidence="1">Membrane</location>
        <topology evidence="1">Multi-pass membrane protein</topology>
    </subcellularLocation>
</comment>
<feature type="transmembrane region" description="Helical" evidence="7">
    <location>
        <begin position="57"/>
        <end position="74"/>
    </location>
</feature>
<feature type="transmembrane region" description="Helical" evidence="7">
    <location>
        <begin position="251"/>
        <end position="269"/>
    </location>
</feature>
<feature type="transmembrane region" description="Helical" evidence="7">
    <location>
        <begin position="172"/>
        <end position="192"/>
    </location>
</feature>
<feature type="transmembrane region" description="Helical" evidence="7">
    <location>
        <begin position="228"/>
        <end position="244"/>
    </location>
</feature>
<gene>
    <name evidence="8" type="ORF">HQ497_06410</name>
</gene>
<comment type="caution">
    <text evidence="8">The sequence shown here is derived from an EMBL/GenBank/DDBJ whole genome shotgun (WGS) entry which is preliminary data.</text>
</comment>
<evidence type="ECO:0000256" key="7">
    <source>
        <dbReference type="SAM" id="Phobius"/>
    </source>
</evidence>
<dbReference type="GO" id="GO:0016811">
    <property type="term" value="F:hydrolase activity, acting on carbon-nitrogen (but not peptide) bonds, in linear amides"/>
    <property type="evidence" value="ECO:0007669"/>
    <property type="project" value="InterPro"/>
</dbReference>
<feature type="transmembrane region" description="Helical" evidence="7">
    <location>
        <begin position="289"/>
        <end position="306"/>
    </location>
</feature>
<dbReference type="GO" id="GO:0046872">
    <property type="term" value="F:metal ion binding"/>
    <property type="evidence" value="ECO:0007669"/>
    <property type="project" value="UniProtKB-KW"/>
</dbReference>
<dbReference type="InterPro" id="IPR008901">
    <property type="entry name" value="ACER"/>
</dbReference>
<dbReference type="Pfam" id="PF05875">
    <property type="entry name" value="Ceramidase"/>
    <property type="match status" value="1"/>
</dbReference>
<feature type="transmembrane region" description="Helical" evidence="7">
    <location>
        <begin position="124"/>
        <end position="142"/>
    </location>
</feature>
<reference evidence="8" key="1">
    <citation type="submission" date="2020-05" db="EMBL/GenBank/DDBJ databases">
        <title>Sulfur intermediates as new biogeochemical hubs in an aquatic model microbial ecosystem.</title>
        <authorList>
            <person name="Vigneron A."/>
        </authorList>
    </citation>
    <scope>NUCLEOTIDE SEQUENCE</scope>
    <source>
        <strain evidence="8">Bin.250</strain>
    </source>
</reference>
<feature type="transmembrane region" description="Helical" evidence="7">
    <location>
        <begin position="149"/>
        <end position="166"/>
    </location>
</feature>
<dbReference type="EMBL" id="JABMOJ010000238">
    <property type="protein sequence ID" value="NQV64981.1"/>
    <property type="molecule type" value="Genomic_DNA"/>
</dbReference>
<evidence type="ECO:0000256" key="5">
    <source>
        <dbReference type="ARBA" id="ARBA00023136"/>
    </source>
</evidence>
<keyword evidence="5 7" id="KW-0472">Membrane</keyword>
<organism evidence="8 9">
    <name type="scientific">SAR86 cluster bacterium</name>
    <dbReference type="NCBI Taxonomy" id="2030880"/>
    <lineage>
        <taxon>Bacteria</taxon>
        <taxon>Pseudomonadati</taxon>
        <taxon>Pseudomonadota</taxon>
        <taxon>Gammaproteobacteria</taxon>
        <taxon>SAR86 cluster</taxon>
    </lineage>
</organism>
<keyword evidence="4 7" id="KW-1133">Transmembrane helix</keyword>
<keyword evidence="6" id="KW-0479">Metal-binding</keyword>
<feature type="binding site" evidence="6">
    <location>
        <position position="288"/>
    </location>
    <ligand>
        <name>Zn(2+)</name>
        <dbReference type="ChEBI" id="CHEBI:29105"/>
        <note>catalytic</note>
    </ligand>
</feature>
<accession>A0A973A9Q5</accession>
<dbReference type="GO" id="GO:0016020">
    <property type="term" value="C:membrane"/>
    <property type="evidence" value="ECO:0007669"/>
    <property type="project" value="UniProtKB-SubCell"/>
</dbReference>
<dbReference type="GO" id="GO:0006672">
    <property type="term" value="P:ceramide metabolic process"/>
    <property type="evidence" value="ECO:0007669"/>
    <property type="project" value="InterPro"/>
</dbReference>
<evidence type="ECO:0000256" key="3">
    <source>
        <dbReference type="ARBA" id="ARBA00022801"/>
    </source>
</evidence>
<feature type="transmembrane region" description="Helical" evidence="7">
    <location>
        <begin position="86"/>
        <end position="104"/>
    </location>
</feature>
<dbReference type="AlphaFoldDB" id="A0A973A9Q5"/>
<keyword evidence="3" id="KW-0378">Hydrolase</keyword>
<evidence type="ECO:0000256" key="4">
    <source>
        <dbReference type="ARBA" id="ARBA00022989"/>
    </source>
</evidence>
<comment type="cofactor">
    <cofactor evidence="6">
        <name>Zn(2+)</name>
        <dbReference type="ChEBI" id="CHEBI:29105"/>
    </cofactor>
</comment>
<evidence type="ECO:0000313" key="9">
    <source>
        <dbReference type="Proteomes" id="UP000754644"/>
    </source>
</evidence>
<sequence>YRPLQLGLLASVLFFVGYALVGAQGWGESAAVEQAVGEVSRWCERIQPGLWAEPVNALSNLGFMVGGLWMLWILGRDVSAGREGLMYGHSPVALLYAGAAIWLGPGSLLMHGTHTGWGGWADNLSMVMYILIPWLVNVGAMGRWSNRRLLTIYGGLVVIYGALRALNGWGLGINLDFFGLSIAFWVISEVLYRFHSQPLRWASGLVGFAVAGLFGITPMEMWAEPARYWWVLLFWVPGILAVGPPAGRRQYLPWFALGMASYMLAFAIWQTGKPDYPWCNPDSLVQAHGIWHLLSAAATVCFFVFLRTEVKTEKTV</sequence>
<evidence type="ECO:0000256" key="6">
    <source>
        <dbReference type="PIRSR" id="PIRSR608901-2"/>
    </source>
</evidence>
<evidence type="ECO:0000256" key="1">
    <source>
        <dbReference type="ARBA" id="ARBA00004141"/>
    </source>
</evidence>
<feature type="binding site" evidence="6">
    <location>
        <position position="292"/>
    </location>
    <ligand>
        <name>Zn(2+)</name>
        <dbReference type="ChEBI" id="CHEBI:29105"/>
        <note>catalytic</note>
    </ligand>
</feature>
<dbReference type="Proteomes" id="UP000754644">
    <property type="component" value="Unassembled WGS sequence"/>
</dbReference>
<keyword evidence="2 7" id="KW-0812">Transmembrane</keyword>
<protein>
    <submittedName>
        <fullName evidence="8">Ceramidase domain-containing protein</fullName>
    </submittedName>
</protein>